<dbReference type="Proteomes" id="UP000240996">
    <property type="component" value="Unassembled WGS sequence"/>
</dbReference>
<gene>
    <name evidence="6" type="ORF">C8J24_1774</name>
</gene>
<evidence type="ECO:0000256" key="3">
    <source>
        <dbReference type="ARBA" id="ARBA00022989"/>
    </source>
</evidence>
<organism evidence="6 7">
    <name type="scientific">Sphingomonas aerolata</name>
    <dbReference type="NCBI Taxonomy" id="185951"/>
    <lineage>
        <taxon>Bacteria</taxon>
        <taxon>Pseudomonadati</taxon>
        <taxon>Pseudomonadota</taxon>
        <taxon>Alphaproteobacteria</taxon>
        <taxon>Sphingomonadales</taxon>
        <taxon>Sphingomonadaceae</taxon>
        <taxon>Sphingomonas</taxon>
    </lineage>
</organism>
<dbReference type="InterPro" id="IPR006260">
    <property type="entry name" value="TonB/TolA_C"/>
</dbReference>
<proteinExistence type="predicted"/>
<keyword evidence="4" id="KW-0472">Membrane</keyword>
<evidence type="ECO:0000256" key="2">
    <source>
        <dbReference type="ARBA" id="ARBA00022692"/>
    </source>
</evidence>
<name>A0A2T4YPU5_9SPHN</name>
<evidence type="ECO:0000256" key="4">
    <source>
        <dbReference type="ARBA" id="ARBA00023136"/>
    </source>
</evidence>
<reference evidence="6 7" key="1">
    <citation type="submission" date="2018-04" db="EMBL/GenBank/DDBJ databases">
        <title>Genomic Encyclopedia of Type Strains, Phase III (KMG-III): the genomes of soil and plant-associated and newly described type strains.</title>
        <authorList>
            <person name="Whitman W."/>
        </authorList>
    </citation>
    <scope>NUCLEOTIDE SEQUENCE [LARGE SCALE GENOMIC DNA]</scope>
    <source>
        <strain evidence="6 7">NW12</strain>
    </source>
</reference>
<evidence type="ECO:0000313" key="7">
    <source>
        <dbReference type="Proteomes" id="UP000240996"/>
    </source>
</evidence>
<keyword evidence="3" id="KW-1133">Transmembrane helix</keyword>
<dbReference type="NCBIfam" id="TIGR01352">
    <property type="entry name" value="tonB_Cterm"/>
    <property type="match status" value="1"/>
</dbReference>
<evidence type="ECO:0000313" key="6">
    <source>
        <dbReference type="EMBL" id="PTM45550.1"/>
    </source>
</evidence>
<keyword evidence="2" id="KW-0812">Transmembrane</keyword>
<dbReference type="RefSeq" id="WP_107931799.1">
    <property type="nucleotide sequence ID" value="NZ_JAAOYQ010000002.1"/>
</dbReference>
<dbReference type="Pfam" id="PF03544">
    <property type="entry name" value="TonB_C"/>
    <property type="match status" value="1"/>
</dbReference>
<feature type="domain" description="TonB C-terminal" evidence="5">
    <location>
        <begin position="44"/>
        <end position="142"/>
    </location>
</feature>
<evidence type="ECO:0000256" key="1">
    <source>
        <dbReference type="ARBA" id="ARBA00004167"/>
    </source>
</evidence>
<dbReference type="AlphaFoldDB" id="A0A2T4YPU5"/>
<dbReference type="GO" id="GO:0016020">
    <property type="term" value="C:membrane"/>
    <property type="evidence" value="ECO:0007669"/>
    <property type="project" value="UniProtKB-SubCell"/>
</dbReference>
<dbReference type="EMBL" id="PZZN01000002">
    <property type="protein sequence ID" value="PTM45550.1"/>
    <property type="molecule type" value="Genomic_DNA"/>
</dbReference>
<dbReference type="Gene3D" id="3.30.1150.10">
    <property type="match status" value="1"/>
</dbReference>
<comment type="subcellular location">
    <subcellularLocation>
        <location evidence="1">Membrane</location>
        <topology evidence="1">Single-pass membrane protein</topology>
    </subcellularLocation>
</comment>
<dbReference type="SUPFAM" id="SSF74653">
    <property type="entry name" value="TolA/TonB C-terminal domain"/>
    <property type="match status" value="1"/>
</dbReference>
<dbReference type="GO" id="GO:0055085">
    <property type="term" value="P:transmembrane transport"/>
    <property type="evidence" value="ECO:0007669"/>
    <property type="project" value="InterPro"/>
</dbReference>
<sequence>MRTTLSWASRGSWVIALVGGMVGLSAVGAQIAPVSTASADDPALQALREKNARVQLANYPRGALRRGEQGTVGISVTVDRQGRLRECAVSKSSGFASLDEATCDFLFSHAQIAAYVAPGGGGPTTRQEGQVVWTLPAGVRPTTASATAGPLPEKKICRAQARTGSLVASQRICLTKAEWRRQYELAQDETREMHTRAMPGD</sequence>
<keyword evidence="7" id="KW-1185">Reference proteome</keyword>
<dbReference type="InterPro" id="IPR037682">
    <property type="entry name" value="TonB_C"/>
</dbReference>
<dbReference type="PROSITE" id="PS52015">
    <property type="entry name" value="TONB_CTD"/>
    <property type="match status" value="1"/>
</dbReference>
<comment type="caution">
    <text evidence="6">The sequence shown here is derived from an EMBL/GenBank/DDBJ whole genome shotgun (WGS) entry which is preliminary data.</text>
</comment>
<protein>
    <submittedName>
        <fullName evidence="6">TonB family protein</fullName>
    </submittedName>
</protein>
<accession>A0A2T4YPU5</accession>
<evidence type="ECO:0000259" key="5">
    <source>
        <dbReference type="PROSITE" id="PS52015"/>
    </source>
</evidence>